<dbReference type="Proteomes" id="UP000183788">
    <property type="component" value="Unassembled WGS sequence"/>
</dbReference>
<keyword evidence="5" id="KW-1185">Reference proteome</keyword>
<dbReference type="AlphaFoldDB" id="A0A1K1SGF8"/>
<dbReference type="InterPro" id="IPR036259">
    <property type="entry name" value="MFS_trans_sf"/>
</dbReference>
<dbReference type="Gene3D" id="1.20.1250.20">
    <property type="entry name" value="MFS general substrate transporter like domains"/>
    <property type="match status" value="1"/>
</dbReference>
<evidence type="ECO:0000313" key="4">
    <source>
        <dbReference type="Proteomes" id="UP000183788"/>
    </source>
</evidence>
<keyword evidence="1" id="KW-1133">Transmembrane helix</keyword>
<dbReference type="STRING" id="1004.SAMN05661012_05395"/>
<evidence type="ECO:0000313" key="2">
    <source>
        <dbReference type="EMBL" id="SFW83354.1"/>
    </source>
</evidence>
<gene>
    <name evidence="2" type="ORF">SAMN05661012_05395</name>
    <name evidence="3" type="ORF">SR876_24030</name>
</gene>
<accession>A0A1K1SGF8</accession>
<evidence type="ECO:0000256" key="1">
    <source>
        <dbReference type="SAM" id="Phobius"/>
    </source>
</evidence>
<dbReference type="EMBL" id="CP140154">
    <property type="protein sequence ID" value="WQG87999.1"/>
    <property type="molecule type" value="Genomic_DNA"/>
</dbReference>
<evidence type="ECO:0000313" key="3">
    <source>
        <dbReference type="EMBL" id="WQG87999.1"/>
    </source>
</evidence>
<name>A0A1K1SGF8_9BACT</name>
<feature type="transmembrane region" description="Helical" evidence="1">
    <location>
        <begin position="41"/>
        <end position="63"/>
    </location>
</feature>
<reference evidence="3 5" key="2">
    <citation type="submission" date="2023-11" db="EMBL/GenBank/DDBJ databases">
        <title>MicrobeMod: A computational toolkit for identifying prokaryotic methylation and restriction-modification with nanopore sequencing.</title>
        <authorList>
            <person name="Crits-Christoph A."/>
            <person name="Kang S.C."/>
            <person name="Lee H."/>
            <person name="Ostrov N."/>
        </authorList>
    </citation>
    <scope>NUCLEOTIDE SEQUENCE [LARGE SCALE GENOMIC DNA]</scope>
    <source>
        <strain evidence="3 5">ATCC 23090</strain>
    </source>
</reference>
<dbReference type="OrthoDB" id="672208at2"/>
<sequence length="153" mass="17789">MKDLFASLYEWFGLIPLYSTDMGDMLRGFDVTCTDYINTPWYLYIGWIMVGVTAFVYGLQYHIIDSARWNKKQHWWLFALVIVLINFIAAFSISFNEMRAGDYCKDLHPTTADCLGFGLSNAIWSLLLFVLITSIPFIRKASTNCRHTTFWKP</sequence>
<keyword evidence="1" id="KW-0812">Transmembrane</keyword>
<keyword evidence="1" id="KW-0472">Membrane</keyword>
<feature type="transmembrane region" description="Helical" evidence="1">
    <location>
        <begin position="75"/>
        <end position="95"/>
    </location>
</feature>
<dbReference type="RefSeq" id="WP_143150893.1">
    <property type="nucleotide sequence ID" value="NZ_CP139972.1"/>
</dbReference>
<proteinExistence type="predicted"/>
<organism evidence="2 4">
    <name type="scientific">Chitinophaga sancti</name>
    <dbReference type="NCBI Taxonomy" id="1004"/>
    <lineage>
        <taxon>Bacteria</taxon>
        <taxon>Pseudomonadati</taxon>
        <taxon>Bacteroidota</taxon>
        <taxon>Chitinophagia</taxon>
        <taxon>Chitinophagales</taxon>
        <taxon>Chitinophagaceae</taxon>
        <taxon>Chitinophaga</taxon>
    </lineage>
</organism>
<reference evidence="2 4" key="1">
    <citation type="submission" date="2016-11" db="EMBL/GenBank/DDBJ databases">
        <authorList>
            <person name="Jaros S."/>
            <person name="Januszkiewicz K."/>
            <person name="Wedrychowicz H."/>
        </authorList>
    </citation>
    <scope>NUCLEOTIDE SEQUENCE [LARGE SCALE GENOMIC DNA]</scope>
    <source>
        <strain evidence="2 4">DSM 784</strain>
    </source>
</reference>
<dbReference type="EMBL" id="FPIZ01000022">
    <property type="protein sequence ID" value="SFW83354.1"/>
    <property type="molecule type" value="Genomic_DNA"/>
</dbReference>
<protein>
    <submittedName>
        <fullName evidence="2">Uncharacterized protein</fullName>
    </submittedName>
</protein>
<feature type="transmembrane region" description="Helical" evidence="1">
    <location>
        <begin position="115"/>
        <end position="138"/>
    </location>
</feature>
<evidence type="ECO:0000313" key="5">
    <source>
        <dbReference type="Proteomes" id="UP001326715"/>
    </source>
</evidence>
<dbReference type="Proteomes" id="UP001326715">
    <property type="component" value="Chromosome"/>
</dbReference>